<feature type="transmembrane region" description="Helical" evidence="12">
    <location>
        <begin position="203"/>
        <end position="230"/>
    </location>
</feature>
<sequence length="361" mass="41096">LQIATATTLQKGEATRTEIPSLNHCYPDNNASCLKTIRKKEIYLFFYVFAAVVIVLTVFGNLLVIISVSHFKQLHTPTNLLVLSLAVVDFLIGLFVIPFEFSEAIEECWYFGETICPFYINYSSILVLVSVLNLMTISVDRYIAVCHPFFYSTEITNARMGFCIILIWLVALVYTVIFIYFTGGEIVADNCVGMCRLFHYQEWWIVHFIANFALPVSVMIFLYGVIFLVVRSHARAIRSVVQNVAEAESKKRTLSKSSERKAAKTLGIVVVVFIIFVSPSYLLNFLALSLSASNKLLTELSDSFFLLSNMNSGVNPYIYAFFYSWFRQAVKMILTFKITSPSKVMKIKERKMQNVCLVLIF</sequence>
<keyword evidence="3 11" id="KW-0812">Transmembrane</keyword>
<keyword evidence="4 12" id="KW-1133">Transmembrane helix</keyword>
<dbReference type="PANTHER" id="PTHR24249">
    <property type="entry name" value="HISTAMINE RECEPTOR-RELATED G-PROTEIN COUPLED RECEPTOR"/>
    <property type="match status" value="1"/>
</dbReference>
<dbReference type="GeneTree" id="ENSGT01120000271932"/>
<evidence type="ECO:0000256" key="4">
    <source>
        <dbReference type="ARBA" id="ARBA00022989"/>
    </source>
</evidence>
<dbReference type="PRINTS" id="PR01830">
    <property type="entry name" value="TRACEAMINER"/>
</dbReference>
<evidence type="ECO:0000256" key="12">
    <source>
        <dbReference type="SAM" id="Phobius"/>
    </source>
</evidence>
<name>A0A8C4RIS0_ERPCA</name>
<evidence type="ECO:0000256" key="11">
    <source>
        <dbReference type="RuleBase" id="RU000688"/>
    </source>
</evidence>
<dbReference type="PROSITE" id="PS00237">
    <property type="entry name" value="G_PROTEIN_RECEP_F1_1"/>
    <property type="match status" value="1"/>
</dbReference>
<dbReference type="PANTHER" id="PTHR24249:SF381">
    <property type="entry name" value="TRACE AMINE ASSOCIATED RECEPTOR 19P-RELATED"/>
    <property type="match status" value="1"/>
</dbReference>
<evidence type="ECO:0000256" key="8">
    <source>
        <dbReference type="ARBA" id="ARBA00023170"/>
    </source>
</evidence>
<accession>A0A8C4RIS0</accession>
<dbReference type="Proteomes" id="UP000694620">
    <property type="component" value="Chromosome 3"/>
</dbReference>
<feature type="domain" description="G-protein coupled receptors family 1 profile" evidence="13">
    <location>
        <begin position="60"/>
        <end position="319"/>
    </location>
</feature>
<dbReference type="Gene3D" id="1.20.1070.10">
    <property type="entry name" value="Rhodopsin 7-helix transmembrane proteins"/>
    <property type="match status" value="1"/>
</dbReference>
<dbReference type="InterPro" id="IPR000276">
    <property type="entry name" value="GPCR_Rhodpsn"/>
</dbReference>
<evidence type="ECO:0000256" key="2">
    <source>
        <dbReference type="ARBA" id="ARBA00022475"/>
    </source>
</evidence>
<keyword evidence="7" id="KW-1015">Disulfide bond</keyword>
<evidence type="ECO:0000256" key="9">
    <source>
        <dbReference type="ARBA" id="ARBA00023180"/>
    </source>
</evidence>
<dbReference type="Ensembl" id="ENSECRT00000002589.1">
    <property type="protein sequence ID" value="ENSECRP00000002554.1"/>
    <property type="gene ID" value="ENSECRG00000001741.1"/>
</dbReference>
<keyword evidence="8 11" id="KW-0675">Receptor</keyword>
<feature type="transmembrane region" description="Helical" evidence="12">
    <location>
        <begin position="303"/>
        <end position="326"/>
    </location>
</feature>
<keyword evidence="10 11" id="KW-0807">Transducer</keyword>
<dbReference type="SMART" id="SM01381">
    <property type="entry name" value="7TM_GPCR_Srsx"/>
    <property type="match status" value="1"/>
</dbReference>
<comment type="subcellular location">
    <subcellularLocation>
        <location evidence="1">Cell membrane</location>
        <topology evidence="1">Multi-pass membrane protein</topology>
    </subcellularLocation>
</comment>
<feature type="transmembrane region" description="Helical" evidence="12">
    <location>
        <begin position="160"/>
        <end position="183"/>
    </location>
</feature>
<evidence type="ECO:0000256" key="5">
    <source>
        <dbReference type="ARBA" id="ARBA00023040"/>
    </source>
</evidence>
<keyword evidence="6 12" id="KW-0472">Membrane</keyword>
<proteinExistence type="inferred from homology"/>
<evidence type="ECO:0000256" key="7">
    <source>
        <dbReference type="ARBA" id="ARBA00023157"/>
    </source>
</evidence>
<reference evidence="14" key="1">
    <citation type="submission" date="2021-06" db="EMBL/GenBank/DDBJ databases">
        <authorList>
            <consortium name="Wellcome Sanger Institute Data Sharing"/>
        </authorList>
    </citation>
    <scope>NUCLEOTIDE SEQUENCE [LARGE SCALE GENOMIC DNA]</scope>
</reference>
<evidence type="ECO:0000256" key="6">
    <source>
        <dbReference type="ARBA" id="ARBA00023136"/>
    </source>
</evidence>
<dbReference type="InterPro" id="IPR050569">
    <property type="entry name" value="TAAR"/>
</dbReference>
<reference evidence="14" key="2">
    <citation type="submission" date="2025-08" db="UniProtKB">
        <authorList>
            <consortium name="Ensembl"/>
        </authorList>
    </citation>
    <scope>IDENTIFICATION</scope>
</reference>
<dbReference type="GO" id="GO:0001594">
    <property type="term" value="F:trace-amine receptor activity"/>
    <property type="evidence" value="ECO:0007669"/>
    <property type="project" value="InterPro"/>
</dbReference>
<evidence type="ECO:0000259" key="13">
    <source>
        <dbReference type="PROSITE" id="PS50262"/>
    </source>
</evidence>
<protein>
    <recommendedName>
        <fullName evidence="13">G-protein coupled receptors family 1 profile domain-containing protein</fullName>
    </recommendedName>
</protein>
<feature type="transmembrane region" description="Helical" evidence="12">
    <location>
        <begin position="80"/>
        <end position="99"/>
    </location>
</feature>
<dbReference type="PRINTS" id="PR00237">
    <property type="entry name" value="GPCRRHODOPSN"/>
</dbReference>
<comment type="similarity">
    <text evidence="11">Belongs to the G-protein coupled receptor 1 family.</text>
</comment>
<evidence type="ECO:0000256" key="1">
    <source>
        <dbReference type="ARBA" id="ARBA00004651"/>
    </source>
</evidence>
<dbReference type="InterPro" id="IPR017452">
    <property type="entry name" value="GPCR_Rhodpsn_7TM"/>
</dbReference>
<keyword evidence="2" id="KW-1003">Cell membrane</keyword>
<dbReference type="SUPFAM" id="SSF81321">
    <property type="entry name" value="Family A G protein-coupled receptor-like"/>
    <property type="match status" value="1"/>
</dbReference>
<feature type="transmembrane region" description="Helical" evidence="12">
    <location>
        <begin position="119"/>
        <end position="139"/>
    </location>
</feature>
<keyword evidence="15" id="KW-1185">Reference proteome</keyword>
<dbReference type="Pfam" id="PF00001">
    <property type="entry name" value="7tm_1"/>
    <property type="match status" value="1"/>
</dbReference>
<organism evidence="14 15">
    <name type="scientific">Erpetoichthys calabaricus</name>
    <name type="common">Rope fish</name>
    <name type="synonym">Calamoichthys calabaricus</name>
    <dbReference type="NCBI Taxonomy" id="27687"/>
    <lineage>
        <taxon>Eukaryota</taxon>
        <taxon>Metazoa</taxon>
        <taxon>Chordata</taxon>
        <taxon>Craniata</taxon>
        <taxon>Vertebrata</taxon>
        <taxon>Euteleostomi</taxon>
        <taxon>Actinopterygii</taxon>
        <taxon>Polypteriformes</taxon>
        <taxon>Polypteridae</taxon>
        <taxon>Erpetoichthys</taxon>
    </lineage>
</organism>
<evidence type="ECO:0000313" key="14">
    <source>
        <dbReference type="Ensembl" id="ENSECRP00000002554.1"/>
    </source>
</evidence>
<dbReference type="InterPro" id="IPR009132">
    <property type="entry name" value="TAAR_fam"/>
</dbReference>
<evidence type="ECO:0000256" key="3">
    <source>
        <dbReference type="ARBA" id="ARBA00022692"/>
    </source>
</evidence>
<keyword evidence="5 11" id="KW-0297">G-protein coupled receptor</keyword>
<evidence type="ECO:0000256" key="10">
    <source>
        <dbReference type="ARBA" id="ARBA00023224"/>
    </source>
</evidence>
<keyword evidence="9" id="KW-0325">Glycoprotein</keyword>
<feature type="transmembrane region" description="Helical" evidence="12">
    <location>
        <begin position="262"/>
        <end position="283"/>
    </location>
</feature>
<dbReference type="AlphaFoldDB" id="A0A8C4RIS0"/>
<feature type="transmembrane region" description="Helical" evidence="12">
    <location>
        <begin position="44"/>
        <end position="68"/>
    </location>
</feature>
<reference evidence="14" key="3">
    <citation type="submission" date="2025-09" db="UniProtKB">
        <authorList>
            <consortium name="Ensembl"/>
        </authorList>
    </citation>
    <scope>IDENTIFICATION</scope>
</reference>
<dbReference type="GO" id="GO:0005886">
    <property type="term" value="C:plasma membrane"/>
    <property type="evidence" value="ECO:0007669"/>
    <property type="project" value="UniProtKB-SubCell"/>
</dbReference>
<evidence type="ECO:0000313" key="15">
    <source>
        <dbReference type="Proteomes" id="UP000694620"/>
    </source>
</evidence>
<dbReference type="PROSITE" id="PS50262">
    <property type="entry name" value="G_PROTEIN_RECEP_F1_2"/>
    <property type="match status" value="1"/>
</dbReference>